<proteinExistence type="predicted"/>
<dbReference type="PANTHER" id="PTHR13547">
    <property type="match status" value="1"/>
</dbReference>
<feature type="region of interest" description="Disordered" evidence="2">
    <location>
        <begin position="1"/>
        <end position="21"/>
    </location>
</feature>
<dbReference type="Proteomes" id="UP000436088">
    <property type="component" value="Unassembled WGS sequence"/>
</dbReference>
<organism evidence="4 5">
    <name type="scientific">Hibiscus syriacus</name>
    <name type="common">Rose of Sharon</name>
    <dbReference type="NCBI Taxonomy" id="106335"/>
    <lineage>
        <taxon>Eukaryota</taxon>
        <taxon>Viridiplantae</taxon>
        <taxon>Streptophyta</taxon>
        <taxon>Embryophyta</taxon>
        <taxon>Tracheophyta</taxon>
        <taxon>Spermatophyta</taxon>
        <taxon>Magnoliopsida</taxon>
        <taxon>eudicotyledons</taxon>
        <taxon>Gunneridae</taxon>
        <taxon>Pentapetalae</taxon>
        <taxon>rosids</taxon>
        <taxon>malvids</taxon>
        <taxon>Malvales</taxon>
        <taxon>Malvaceae</taxon>
        <taxon>Malvoideae</taxon>
        <taxon>Hibiscus</taxon>
    </lineage>
</organism>
<evidence type="ECO:0000256" key="2">
    <source>
        <dbReference type="SAM" id="MobiDB-lite"/>
    </source>
</evidence>
<protein>
    <submittedName>
        <fullName evidence="4">Proteinaceous RNase P 2</fullName>
    </submittedName>
</protein>
<evidence type="ECO:0000259" key="3">
    <source>
        <dbReference type="Pfam" id="PF17177"/>
    </source>
</evidence>
<name>A0A6A3CU79_HIBSY</name>
<feature type="domain" description="PROP1-like PPR" evidence="3">
    <location>
        <begin position="15"/>
        <end position="178"/>
    </location>
</feature>
<evidence type="ECO:0000256" key="1">
    <source>
        <dbReference type="ARBA" id="ARBA00022737"/>
    </source>
</evidence>
<dbReference type="PANTHER" id="PTHR13547:SF13">
    <property type="entry name" value="PROTEINACEOUS RNASE P 2"/>
    <property type="match status" value="1"/>
</dbReference>
<comment type="caution">
    <text evidence="4">The sequence shown here is derived from an EMBL/GenBank/DDBJ whole genome shotgun (WGS) entry which is preliminary data.</text>
</comment>
<evidence type="ECO:0000313" key="4">
    <source>
        <dbReference type="EMBL" id="KAE8732636.1"/>
    </source>
</evidence>
<dbReference type="AlphaFoldDB" id="A0A6A3CU79"/>
<dbReference type="GO" id="GO:0001682">
    <property type="term" value="P:tRNA 5'-leader removal"/>
    <property type="evidence" value="ECO:0007669"/>
    <property type="project" value="TreeGrafter"/>
</dbReference>
<dbReference type="InterPro" id="IPR011990">
    <property type="entry name" value="TPR-like_helical_dom_sf"/>
</dbReference>
<feature type="compositionally biased region" description="Basic and acidic residues" evidence="2">
    <location>
        <begin position="307"/>
        <end position="319"/>
    </location>
</feature>
<sequence>MATPSHHQNTTNPTRKKKTLKNPEANFLYELHSCSKSKDLKAAISLYGSAISNETRLNQNHFNALLYLCSTFATDPDSKDLALQYEFRVSEHMSALNIHPNGASVTAIARLAAAKGDGDYAFEIVKTLGDYQVPPRLRTYEPTLFCFCQKLEADKAYQVEEEINNMGLSLEEPQIAALNGGGWHGLGLIGEGKWVLRKGNVEPNGQCCCCGEKLDCVDIDDVETEKFAFRLLAWLWRGRCHPHTLSSFRQSMESEKGSWHVPLYATATRRYQELGFALPGQVLVKMKVKPVKLMMDPAVSHPYQKQARTETMKKSDDKSTSMTGKRKERSP</sequence>
<evidence type="ECO:0000313" key="5">
    <source>
        <dbReference type="Proteomes" id="UP000436088"/>
    </source>
</evidence>
<keyword evidence="1" id="KW-0677">Repeat</keyword>
<dbReference type="GO" id="GO:0004526">
    <property type="term" value="F:ribonuclease P activity"/>
    <property type="evidence" value="ECO:0007669"/>
    <property type="project" value="TreeGrafter"/>
</dbReference>
<dbReference type="EMBL" id="VEPZ02000141">
    <property type="protein sequence ID" value="KAE8732636.1"/>
    <property type="molecule type" value="Genomic_DNA"/>
</dbReference>
<dbReference type="InterPro" id="IPR033443">
    <property type="entry name" value="PROP1-like_PPR_dom"/>
</dbReference>
<feature type="region of interest" description="Disordered" evidence="2">
    <location>
        <begin position="299"/>
        <end position="331"/>
    </location>
</feature>
<dbReference type="Gene3D" id="1.25.40.10">
    <property type="entry name" value="Tetratricopeptide repeat domain"/>
    <property type="match status" value="1"/>
</dbReference>
<feature type="compositionally biased region" description="Polar residues" evidence="2">
    <location>
        <begin position="1"/>
        <end position="13"/>
    </location>
</feature>
<dbReference type="Pfam" id="PF17177">
    <property type="entry name" value="PPR_long"/>
    <property type="match status" value="1"/>
</dbReference>
<gene>
    <name evidence="4" type="ORF">F3Y22_tig00001818pilonHSYRG00026</name>
</gene>
<reference evidence="4" key="1">
    <citation type="submission" date="2019-09" db="EMBL/GenBank/DDBJ databases">
        <title>Draft genome information of white flower Hibiscus syriacus.</title>
        <authorList>
            <person name="Kim Y.-M."/>
        </authorList>
    </citation>
    <scope>NUCLEOTIDE SEQUENCE [LARGE SCALE GENOMIC DNA]</scope>
    <source>
        <strain evidence="4">YM2019G1</strain>
    </source>
</reference>
<keyword evidence="5" id="KW-1185">Reference proteome</keyword>
<accession>A0A6A3CU79</accession>